<evidence type="ECO:0008006" key="3">
    <source>
        <dbReference type="Google" id="ProtNLM"/>
    </source>
</evidence>
<sequence length="139" mass="16167">NSSPFPNVRHAPFNIAIVTIIDNATSYVEYTEAMGSVGCYARIHEYEYIVITADLHFDECPHNEMFFRRHCIVASILHNYDYILFLDADIGVVNPNRTIEDYIEDNVDIVFYDRFYTFEVMAGTYLVKNTAWSRDFLNG</sequence>
<dbReference type="PANTHER" id="PTHR31562">
    <property type="entry name" value="PROTEIN CBG18972"/>
    <property type="match status" value="1"/>
</dbReference>
<protein>
    <recommendedName>
        <fullName evidence="3">Nucleotide-diphospho-sugar transferase domain-containing protein</fullName>
    </recommendedName>
</protein>
<dbReference type="OrthoDB" id="407658at2759"/>
<proteinExistence type="predicted"/>
<feature type="non-terminal residue" evidence="1">
    <location>
        <position position="1"/>
    </location>
</feature>
<keyword evidence="2" id="KW-1185">Reference proteome</keyword>
<dbReference type="PANTHER" id="PTHR31562:SF9">
    <property type="entry name" value="GLYCOSYLTRANSFERASE FAMILY 8 PROTEIN"/>
    <property type="match status" value="1"/>
</dbReference>
<dbReference type="AlphaFoldDB" id="A0A3P7IY51"/>
<dbReference type="InterPro" id="IPR004988">
    <property type="entry name" value="DUF273"/>
</dbReference>
<dbReference type="Pfam" id="PF03314">
    <property type="entry name" value="DUF273"/>
    <property type="match status" value="1"/>
</dbReference>
<dbReference type="SUPFAM" id="SSF53448">
    <property type="entry name" value="Nucleotide-diphospho-sugar transferases"/>
    <property type="match status" value="1"/>
</dbReference>
<dbReference type="Proteomes" id="UP000270094">
    <property type="component" value="Unassembled WGS sequence"/>
</dbReference>
<evidence type="ECO:0000313" key="2">
    <source>
        <dbReference type="Proteomes" id="UP000270094"/>
    </source>
</evidence>
<accession>A0A3P7IY51</accession>
<dbReference type="Gene3D" id="3.90.550.10">
    <property type="entry name" value="Spore Coat Polysaccharide Biosynthesis Protein SpsA, Chain A"/>
    <property type="match status" value="1"/>
</dbReference>
<reference evidence="1 2" key="1">
    <citation type="submission" date="2018-11" db="EMBL/GenBank/DDBJ databases">
        <authorList>
            <consortium name="Pathogen Informatics"/>
        </authorList>
    </citation>
    <scope>NUCLEOTIDE SEQUENCE [LARGE SCALE GENOMIC DNA]</scope>
</reference>
<dbReference type="EMBL" id="UYYB01011220">
    <property type="protein sequence ID" value="VDM69137.1"/>
    <property type="molecule type" value="Genomic_DNA"/>
</dbReference>
<evidence type="ECO:0000313" key="1">
    <source>
        <dbReference type="EMBL" id="VDM69137.1"/>
    </source>
</evidence>
<dbReference type="InterPro" id="IPR029044">
    <property type="entry name" value="Nucleotide-diphossugar_trans"/>
</dbReference>
<organism evidence="1 2">
    <name type="scientific">Strongylus vulgaris</name>
    <name type="common">Blood worm</name>
    <dbReference type="NCBI Taxonomy" id="40348"/>
    <lineage>
        <taxon>Eukaryota</taxon>
        <taxon>Metazoa</taxon>
        <taxon>Ecdysozoa</taxon>
        <taxon>Nematoda</taxon>
        <taxon>Chromadorea</taxon>
        <taxon>Rhabditida</taxon>
        <taxon>Rhabditina</taxon>
        <taxon>Rhabditomorpha</taxon>
        <taxon>Strongyloidea</taxon>
        <taxon>Strongylidae</taxon>
        <taxon>Strongylus</taxon>
    </lineage>
</organism>
<name>A0A3P7IY51_STRVU</name>
<gene>
    <name evidence="1" type="ORF">SVUK_LOCUS4135</name>
</gene>